<name>A0A6J7R4M4_9ZZZZ</name>
<dbReference type="SMART" id="SM00563">
    <property type="entry name" value="PlsC"/>
    <property type="match status" value="1"/>
</dbReference>
<protein>
    <submittedName>
        <fullName evidence="4">Unannotated protein</fullName>
    </submittedName>
</protein>
<dbReference type="EMBL" id="CAFBQU010000092">
    <property type="protein sequence ID" value="CAB5068296.1"/>
    <property type="molecule type" value="Genomic_DNA"/>
</dbReference>
<proteinExistence type="predicted"/>
<reference evidence="4" key="1">
    <citation type="submission" date="2020-05" db="EMBL/GenBank/DDBJ databases">
        <authorList>
            <person name="Chiriac C."/>
            <person name="Salcher M."/>
            <person name="Ghai R."/>
            <person name="Kavagutti S V."/>
        </authorList>
    </citation>
    <scope>NUCLEOTIDE SEQUENCE</scope>
</reference>
<dbReference type="Pfam" id="PF01553">
    <property type="entry name" value="Acyltransferase"/>
    <property type="match status" value="1"/>
</dbReference>
<dbReference type="SUPFAM" id="SSF69593">
    <property type="entry name" value="Glycerol-3-phosphate (1)-acyltransferase"/>
    <property type="match status" value="1"/>
</dbReference>
<dbReference type="AlphaFoldDB" id="A0A6J7R4M4"/>
<feature type="domain" description="Phospholipid/glycerol acyltransferase" evidence="3">
    <location>
        <begin position="50"/>
        <end position="162"/>
    </location>
</feature>
<dbReference type="GO" id="GO:0006654">
    <property type="term" value="P:phosphatidic acid biosynthetic process"/>
    <property type="evidence" value="ECO:0007669"/>
    <property type="project" value="TreeGrafter"/>
</dbReference>
<evidence type="ECO:0000256" key="1">
    <source>
        <dbReference type="ARBA" id="ARBA00022679"/>
    </source>
</evidence>
<evidence type="ECO:0000313" key="5">
    <source>
        <dbReference type="EMBL" id="CAB5068296.1"/>
    </source>
</evidence>
<accession>A0A6J7R4M4</accession>
<keyword evidence="1" id="KW-0808">Transferase</keyword>
<dbReference type="PANTHER" id="PTHR10434:SF11">
    <property type="entry name" value="1-ACYL-SN-GLYCEROL-3-PHOSPHATE ACYLTRANSFERASE"/>
    <property type="match status" value="1"/>
</dbReference>
<dbReference type="GO" id="GO:0003841">
    <property type="term" value="F:1-acylglycerol-3-phosphate O-acyltransferase activity"/>
    <property type="evidence" value="ECO:0007669"/>
    <property type="project" value="TreeGrafter"/>
</dbReference>
<sequence>MSDVESFLAGEGLGSKAFYRFARIIINLLCRVFWRVRVTGRENIPLTGAFVLAPVHRSNIDTMLACTVTPRRMRYMGKDSLWKNAFTGWLLSALGGFPVTRGTADREALRRCVYVLQSGQPLVMFPEGERKSGAVVEKLFDGAVYVAIKANVPIIPVGIGGSESAMPKGSKMVRPARCAMVIGQPILVDSGDGSRTARSSVKVISEELQRSLQTVFDEAQKSVEPRTLKRSTK</sequence>
<evidence type="ECO:0000313" key="4">
    <source>
        <dbReference type="EMBL" id="CAB5023679.1"/>
    </source>
</evidence>
<gene>
    <name evidence="4" type="ORF">UFOPK4098_01008</name>
    <name evidence="5" type="ORF">UFOPK4347_01748</name>
</gene>
<dbReference type="CDD" id="cd07989">
    <property type="entry name" value="LPLAT_AGPAT-like"/>
    <property type="match status" value="1"/>
</dbReference>
<evidence type="ECO:0000259" key="3">
    <source>
        <dbReference type="SMART" id="SM00563"/>
    </source>
</evidence>
<dbReference type="PANTHER" id="PTHR10434">
    <property type="entry name" value="1-ACYL-SN-GLYCEROL-3-PHOSPHATE ACYLTRANSFERASE"/>
    <property type="match status" value="1"/>
</dbReference>
<dbReference type="InterPro" id="IPR002123">
    <property type="entry name" value="Plipid/glycerol_acylTrfase"/>
</dbReference>
<keyword evidence="2" id="KW-0012">Acyltransferase</keyword>
<dbReference type="EMBL" id="CAFBPN010000053">
    <property type="protein sequence ID" value="CAB5023679.1"/>
    <property type="molecule type" value="Genomic_DNA"/>
</dbReference>
<organism evidence="4">
    <name type="scientific">freshwater metagenome</name>
    <dbReference type="NCBI Taxonomy" id="449393"/>
    <lineage>
        <taxon>unclassified sequences</taxon>
        <taxon>metagenomes</taxon>
        <taxon>ecological metagenomes</taxon>
    </lineage>
</organism>
<evidence type="ECO:0000256" key="2">
    <source>
        <dbReference type="ARBA" id="ARBA00023315"/>
    </source>
</evidence>